<dbReference type="GO" id="GO:0043190">
    <property type="term" value="C:ATP-binding cassette (ABC) transporter complex"/>
    <property type="evidence" value="ECO:0007669"/>
    <property type="project" value="InterPro"/>
</dbReference>
<dbReference type="RefSeq" id="WP_093990574.1">
    <property type="nucleotide sequence ID" value="NZ_FXZK01000001.1"/>
</dbReference>
<dbReference type="InterPro" id="IPR010065">
    <property type="entry name" value="AA_ABC_transptr_permease_3TM"/>
</dbReference>
<dbReference type="InterPro" id="IPR043429">
    <property type="entry name" value="ArtM/GltK/GlnP/TcyL/YhdX-like"/>
</dbReference>
<dbReference type="PANTHER" id="PTHR30614:SF37">
    <property type="entry name" value="AMINO-ACID ABC TRANSPORTER PERMEASE PROTEIN YHDX-RELATED"/>
    <property type="match status" value="1"/>
</dbReference>
<evidence type="ECO:0000256" key="1">
    <source>
        <dbReference type="ARBA" id="ARBA00004429"/>
    </source>
</evidence>
<keyword evidence="5 9" id="KW-0812">Transmembrane</keyword>
<dbReference type="AlphaFoldDB" id="A0A238L9W0"/>
<feature type="transmembrane region" description="Helical" evidence="9">
    <location>
        <begin position="251"/>
        <end position="274"/>
    </location>
</feature>
<dbReference type="GO" id="GO:0006865">
    <property type="term" value="P:amino acid transport"/>
    <property type="evidence" value="ECO:0007669"/>
    <property type="project" value="UniProtKB-KW"/>
</dbReference>
<keyword evidence="3 9" id="KW-0813">Transport</keyword>
<evidence type="ECO:0000313" key="12">
    <source>
        <dbReference type="Proteomes" id="UP000201613"/>
    </source>
</evidence>
<evidence type="ECO:0000256" key="9">
    <source>
        <dbReference type="RuleBase" id="RU363032"/>
    </source>
</evidence>
<comment type="similarity">
    <text evidence="2">Belongs to the binding-protein-dependent transport system permease family. HisMQ subfamily.</text>
</comment>
<protein>
    <submittedName>
        <fullName evidence="11">Putative glutamine ABC transporter permease protein GlnM</fullName>
    </submittedName>
</protein>
<feature type="transmembrane region" description="Helical" evidence="9">
    <location>
        <begin position="128"/>
        <end position="151"/>
    </location>
</feature>
<feature type="transmembrane region" description="Helical" evidence="9">
    <location>
        <begin position="23"/>
        <end position="44"/>
    </location>
</feature>
<proteinExistence type="inferred from homology"/>
<dbReference type="CDD" id="cd06261">
    <property type="entry name" value="TM_PBP2"/>
    <property type="match status" value="2"/>
</dbReference>
<evidence type="ECO:0000256" key="2">
    <source>
        <dbReference type="ARBA" id="ARBA00010072"/>
    </source>
</evidence>
<evidence type="ECO:0000313" key="11">
    <source>
        <dbReference type="EMBL" id="SMY06391.1"/>
    </source>
</evidence>
<feature type="transmembrane region" description="Helical" evidence="9">
    <location>
        <begin position="87"/>
        <end position="116"/>
    </location>
</feature>
<feature type="transmembrane region" description="Helical" evidence="9">
    <location>
        <begin position="213"/>
        <end position="230"/>
    </location>
</feature>
<evidence type="ECO:0000256" key="5">
    <source>
        <dbReference type="ARBA" id="ARBA00022692"/>
    </source>
</evidence>
<dbReference type="Proteomes" id="UP000201613">
    <property type="component" value="Unassembled WGS sequence"/>
</dbReference>
<gene>
    <name evidence="11" type="primary">glnM</name>
    <name evidence="11" type="ORF">LOM8899_00515</name>
</gene>
<keyword evidence="8 9" id="KW-0472">Membrane</keyword>
<comment type="subcellular location">
    <subcellularLocation>
        <location evidence="1">Cell inner membrane</location>
        <topology evidence="1">Multi-pass membrane protein</topology>
    </subcellularLocation>
    <subcellularLocation>
        <location evidence="9">Cell membrane</location>
        <topology evidence="9">Multi-pass membrane protein</topology>
    </subcellularLocation>
</comment>
<dbReference type="InterPro" id="IPR000515">
    <property type="entry name" value="MetI-like"/>
</dbReference>
<evidence type="ECO:0000256" key="7">
    <source>
        <dbReference type="ARBA" id="ARBA00022989"/>
    </source>
</evidence>
<feature type="transmembrane region" description="Helical" evidence="9">
    <location>
        <begin position="395"/>
        <end position="416"/>
    </location>
</feature>
<evidence type="ECO:0000256" key="3">
    <source>
        <dbReference type="ARBA" id="ARBA00022448"/>
    </source>
</evidence>
<dbReference type="NCBIfam" id="TIGR01726">
    <property type="entry name" value="HEQRo_perm_3TM"/>
    <property type="match status" value="1"/>
</dbReference>
<dbReference type="GO" id="GO:0022857">
    <property type="term" value="F:transmembrane transporter activity"/>
    <property type="evidence" value="ECO:0007669"/>
    <property type="project" value="InterPro"/>
</dbReference>
<evidence type="ECO:0000256" key="8">
    <source>
        <dbReference type="ARBA" id="ARBA00023136"/>
    </source>
</evidence>
<keyword evidence="6" id="KW-0029">Amino-acid transport</keyword>
<evidence type="ECO:0000259" key="10">
    <source>
        <dbReference type="PROSITE" id="PS50928"/>
    </source>
</evidence>
<reference evidence="11 12" key="1">
    <citation type="submission" date="2017-05" db="EMBL/GenBank/DDBJ databases">
        <authorList>
            <person name="Song R."/>
            <person name="Chenine A.L."/>
            <person name="Ruprecht R.M."/>
        </authorList>
    </citation>
    <scope>NUCLEOTIDE SEQUENCE [LARGE SCALE GENOMIC DNA]</scope>
    <source>
        <strain evidence="11 12">CECT 8899</strain>
    </source>
</reference>
<feature type="transmembrane region" description="Helical" evidence="9">
    <location>
        <begin position="294"/>
        <end position="316"/>
    </location>
</feature>
<feature type="domain" description="ABC transmembrane type-1" evidence="10">
    <location>
        <begin position="92"/>
        <end position="413"/>
    </location>
</feature>
<dbReference type="InterPro" id="IPR035906">
    <property type="entry name" value="MetI-like_sf"/>
</dbReference>
<organism evidence="11 12">
    <name type="scientific">Flavimaricola marinus</name>
    <dbReference type="NCBI Taxonomy" id="1819565"/>
    <lineage>
        <taxon>Bacteria</taxon>
        <taxon>Pseudomonadati</taxon>
        <taxon>Pseudomonadota</taxon>
        <taxon>Alphaproteobacteria</taxon>
        <taxon>Rhodobacterales</taxon>
        <taxon>Paracoccaceae</taxon>
        <taxon>Flavimaricola</taxon>
    </lineage>
</organism>
<dbReference type="Pfam" id="PF00528">
    <property type="entry name" value="BPD_transp_1"/>
    <property type="match status" value="1"/>
</dbReference>
<dbReference type="OrthoDB" id="9808531at2"/>
<dbReference type="Gene3D" id="1.10.3720.10">
    <property type="entry name" value="MetI-like"/>
    <property type="match status" value="2"/>
</dbReference>
<sequence>MTSLTDPHKPAFRLSQLIYDTRYRSMTIQVVAMILLLTAFGWLINNTVENLGALGKDFDFSFLGSRAGYDINQMLIEYDNSMTHGRAALVGILNTLLVAFLGCITATIIGVFVGVLRLSKNWIVSRLMAVYVEGFRNVPLLLWIILIYAVMSESMPRPNDFRGEDPSASMILGDSVAITNRGIYIPRIGFSNSLSGNEAVAPIEGATPLATGAIDWILVFGALALSVIAVRYVRKKATITQEATGVRPTTWYWQIAILVIPVLIVSLFLGLTFSSPYLKGFNFTEGTHLRNSLIALWIALSLYTGAFIAEIVRSGILSVSKGQSEAAFALGLRPSWTMNLVILPQALRVIIPPLISQFLNLTKNSSLAIAVGYMDVRATLGGITINQTGRELEGMLLLGLFYLALSLLISSLMNVYNNSKKLKER</sequence>
<name>A0A238L9W0_9RHOB</name>
<dbReference type="PROSITE" id="PS50928">
    <property type="entry name" value="ABC_TM1"/>
    <property type="match status" value="1"/>
</dbReference>
<keyword evidence="7 9" id="KW-1133">Transmembrane helix</keyword>
<dbReference type="EMBL" id="FXZK01000001">
    <property type="protein sequence ID" value="SMY06391.1"/>
    <property type="molecule type" value="Genomic_DNA"/>
</dbReference>
<evidence type="ECO:0000256" key="4">
    <source>
        <dbReference type="ARBA" id="ARBA00022475"/>
    </source>
</evidence>
<accession>A0A238L9W0</accession>
<keyword evidence="12" id="KW-1185">Reference proteome</keyword>
<dbReference type="SUPFAM" id="SSF161098">
    <property type="entry name" value="MetI-like"/>
    <property type="match status" value="2"/>
</dbReference>
<keyword evidence="4" id="KW-1003">Cell membrane</keyword>
<evidence type="ECO:0000256" key="6">
    <source>
        <dbReference type="ARBA" id="ARBA00022970"/>
    </source>
</evidence>
<dbReference type="PANTHER" id="PTHR30614">
    <property type="entry name" value="MEMBRANE COMPONENT OF AMINO ACID ABC TRANSPORTER"/>
    <property type="match status" value="1"/>
</dbReference>